<evidence type="ECO:0000256" key="17">
    <source>
        <dbReference type="SAM" id="MobiDB-lite"/>
    </source>
</evidence>
<comment type="function">
    <text evidence="1">Converts 2,5-diamino-6-(ribosylamino)-4(3h)-pyrimidinone 5'-phosphate into 5-amino-6-(ribosylamino)-2,4(1h,3h)-pyrimidinedione 5'-phosphate.</text>
</comment>
<proteinExistence type="inferred from homology"/>
<keyword evidence="11" id="KW-0862">Zinc</keyword>
<dbReference type="AlphaFoldDB" id="A0A239X045"/>
<dbReference type="InterPro" id="IPR050765">
    <property type="entry name" value="Riboflavin_Biosynth_HTPR"/>
</dbReference>
<dbReference type="InterPro" id="IPR016193">
    <property type="entry name" value="Cytidine_deaminase-like"/>
</dbReference>
<evidence type="ECO:0000256" key="11">
    <source>
        <dbReference type="ARBA" id="ARBA00022833"/>
    </source>
</evidence>
<gene>
    <name evidence="19" type="primary">ribD</name>
    <name evidence="19" type="ORF">SAMEA4412665_01818</name>
</gene>
<dbReference type="SUPFAM" id="SSF53927">
    <property type="entry name" value="Cytidine deaminase-like"/>
    <property type="match status" value="1"/>
</dbReference>
<dbReference type="InterPro" id="IPR004794">
    <property type="entry name" value="Eubact_RibD"/>
</dbReference>
<evidence type="ECO:0000259" key="18">
    <source>
        <dbReference type="PROSITE" id="PS51747"/>
    </source>
</evidence>
<evidence type="ECO:0000256" key="5">
    <source>
        <dbReference type="ARBA" id="ARBA00007417"/>
    </source>
</evidence>
<evidence type="ECO:0000256" key="8">
    <source>
        <dbReference type="ARBA" id="ARBA00019930"/>
    </source>
</evidence>
<evidence type="ECO:0000256" key="2">
    <source>
        <dbReference type="ARBA" id="ARBA00004882"/>
    </source>
</evidence>
<protein>
    <recommendedName>
        <fullName evidence="8">Riboflavin biosynthesis protein RibD</fullName>
        <ecNumber evidence="7">1.1.1.193</ecNumber>
        <ecNumber evidence="6">3.5.4.26</ecNumber>
    </recommendedName>
</protein>
<dbReference type="Gene3D" id="3.40.430.10">
    <property type="entry name" value="Dihydrofolate Reductase, subunit A"/>
    <property type="match status" value="2"/>
</dbReference>
<feature type="domain" description="CMP/dCMP-type deaminase" evidence="18">
    <location>
        <begin position="37"/>
        <end position="160"/>
    </location>
</feature>
<evidence type="ECO:0000256" key="15">
    <source>
        <dbReference type="ARBA" id="ARBA00049861"/>
    </source>
</evidence>
<evidence type="ECO:0000256" key="14">
    <source>
        <dbReference type="ARBA" id="ARBA00023268"/>
    </source>
</evidence>
<dbReference type="CDD" id="cd01284">
    <property type="entry name" value="Riboflavin_deaminase-reductase"/>
    <property type="match status" value="1"/>
</dbReference>
<dbReference type="GO" id="GO:0008835">
    <property type="term" value="F:diaminohydroxyphosphoribosylaminopyrimidine deaminase activity"/>
    <property type="evidence" value="ECO:0007669"/>
    <property type="project" value="UniProtKB-EC"/>
</dbReference>
<evidence type="ECO:0000256" key="4">
    <source>
        <dbReference type="ARBA" id="ARBA00005259"/>
    </source>
</evidence>
<dbReference type="KEGG" id="cgrn:4412665_01818"/>
<organism evidence="19 20">
    <name type="scientific">Cutibacterium granulosum</name>
    <dbReference type="NCBI Taxonomy" id="33011"/>
    <lineage>
        <taxon>Bacteria</taxon>
        <taxon>Bacillati</taxon>
        <taxon>Actinomycetota</taxon>
        <taxon>Actinomycetes</taxon>
        <taxon>Propionibacteriales</taxon>
        <taxon>Propionibacteriaceae</taxon>
        <taxon>Cutibacterium</taxon>
    </lineage>
</organism>
<dbReference type="InterPro" id="IPR002734">
    <property type="entry name" value="RibDG_C"/>
</dbReference>
<evidence type="ECO:0000256" key="9">
    <source>
        <dbReference type="ARBA" id="ARBA00022619"/>
    </source>
</evidence>
<name>A0A239X045_9ACTN</name>
<dbReference type="GO" id="GO:0009231">
    <property type="term" value="P:riboflavin biosynthetic process"/>
    <property type="evidence" value="ECO:0007669"/>
    <property type="project" value="UniProtKB-UniPathway"/>
</dbReference>
<comment type="similarity">
    <text evidence="4">In the N-terminal section; belongs to the cytidine and deoxycytidylate deaminase family.</text>
</comment>
<keyword evidence="9" id="KW-0686">Riboflavin biosynthesis</keyword>
<comment type="catalytic activity">
    <reaction evidence="16">
        <text>2,5-diamino-6-hydroxy-4-(5-phosphoribosylamino)-pyrimidine + H2O + H(+) = 5-amino-6-(5-phospho-D-ribosylamino)uracil + NH4(+)</text>
        <dbReference type="Rhea" id="RHEA:21868"/>
        <dbReference type="ChEBI" id="CHEBI:15377"/>
        <dbReference type="ChEBI" id="CHEBI:15378"/>
        <dbReference type="ChEBI" id="CHEBI:28938"/>
        <dbReference type="ChEBI" id="CHEBI:58453"/>
        <dbReference type="ChEBI" id="CHEBI:58614"/>
        <dbReference type="EC" id="3.5.4.26"/>
    </reaction>
</comment>
<evidence type="ECO:0000256" key="16">
    <source>
        <dbReference type="ARBA" id="ARBA00049886"/>
    </source>
</evidence>
<evidence type="ECO:0000256" key="12">
    <source>
        <dbReference type="ARBA" id="ARBA00022857"/>
    </source>
</evidence>
<dbReference type="PROSITE" id="PS00903">
    <property type="entry name" value="CYT_DCMP_DEAMINASES_1"/>
    <property type="match status" value="1"/>
</dbReference>
<dbReference type="InterPro" id="IPR002125">
    <property type="entry name" value="CMP_dCMP_dom"/>
</dbReference>
<dbReference type="InterPro" id="IPR016192">
    <property type="entry name" value="APOBEC/CMP_deaminase_Zn-bd"/>
</dbReference>
<comment type="pathway">
    <text evidence="3">Cofactor biosynthesis; riboflavin biosynthesis; 5-amino-6-(D-ribitylamino)uracil from GTP: step 3/4.</text>
</comment>
<reference evidence="19 20" key="1">
    <citation type="submission" date="2017-06" db="EMBL/GenBank/DDBJ databases">
        <authorList>
            <consortium name="Pathogen Informatics"/>
        </authorList>
    </citation>
    <scope>NUCLEOTIDE SEQUENCE [LARGE SCALE GENOMIC DNA]</scope>
    <source>
        <strain evidence="19 20">NCTC11865</strain>
    </source>
</reference>
<evidence type="ECO:0000256" key="7">
    <source>
        <dbReference type="ARBA" id="ARBA00013173"/>
    </source>
</evidence>
<keyword evidence="13" id="KW-0560">Oxidoreductase</keyword>
<dbReference type="EC" id="1.1.1.193" evidence="7"/>
<dbReference type="GO" id="GO:0008703">
    <property type="term" value="F:5-amino-6-(5-phosphoribosylamino)uracil reductase activity"/>
    <property type="evidence" value="ECO:0007669"/>
    <property type="project" value="UniProtKB-EC"/>
</dbReference>
<dbReference type="PANTHER" id="PTHR38011">
    <property type="entry name" value="DIHYDROFOLATE REDUCTASE FAMILY PROTEIN (AFU_ORTHOLOGUE AFUA_8G06820)"/>
    <property type="match status" value="1"/>
</dbReference>
<evidence type="ECO:0000256" key="10">
    <source>
        <dbReference type="ARBA" id="ARBA00022723"/>
    </source>
</evidence>
<keyword evidence="12" id="KW-0521">NADP</keyword>
<dbReference type="PROSITE" id="PS51747">
    <property type="entry name" value="CYT_DCMP_DEAMINASES_2"/>
    <property type="match status" value="1"/>
</dbReference>
<dbReference type="EMBL" id="LT906441">
    <property type="protein sequence ID" value="SNV39770.1"/>
    <property type="molecule type" value="Genomic_DNA"/>
</dbReference>
<feature type="region of interest" description="Disordered" evidence="17">
    <location>
        <begin position="383"/>
        <end position="415"/>
    </location>
</feature>
<evidence type="ECO:0000313" key="19">
    <source>
        <dbReference type="EMBL" id="SNV39770.1"/>
    </source>
</evidence>
<dbReference type="InterPro" id="IPR024072">
    <property type="entry name" value="DHFR-like_dom_sf"/>
</dbReference>
<feature type="compositionally biased region" description="Basic residues" evidence="17">
    <location>
        <begin position="404"/>
        <end position="415"/>
    </location>
</feature>
<keyword evidence="14" id="KW-0511">Multifunctional enzyme</keyword>
<evidence type="ECO:0000256" key="6">
    <source>
        <dbReference type="ARBA" id="ARBA00012766"/>
    </source>
</evidence>
<comment type="pathway">
    <text evidence="2">Cofactor biosynthesis; riboflavin biosynthesis; 5-amino-6-(D-ribitylamino)uracil from GTP: step 2/4.</text>
</comment>
<dbReference type="Proteomes" id="UP000215332">
    <property type="component" value="Chromosome 1"/>
</dbReference>
<sequence length="415" mass="44536">MTHFDSDHVDDDGERWDEPDVKRCQLRYEDRADTDGADWTRPMDRALELAARGPGSSRCNPNPRVGCVIVSDGTVVGEGYHHGAGTVHAEVEALRDAGDAARGATAVVTLEPCNHTGRTGPCTEALIAAGVKRVVIAQRDPNPQARGGVQRLQDAGVEVVAGVRSDDALLLNTDYTFDMEHGRPWVVWKIASTLDGYVAAADGTSKWITSEQTRQQTHEMRTDYGAIVVGTGTVLADDPHLIGRAPGAGQKYDGPLRVVVGTRELPSELKVFDDIAPTLVMPTHDPAAVLTALHDRGIHRVLLEGGPTLAAAFLAADLVDEIDAYVAPVLLGAGKPAVGPFGAMTLAQARRFHRLGSGDAGPDVQIIATRRVEPWMVAARRVKDRRATRTSGQDHGNIHDLGNTRRRGTGVHRNC</sequence>
<dbReference type="PANTHER" id="PTHR38011:SF7">
    <property type="entry name" value="2,5-DIAMINO-6-RIBOSYLAMINO-4(3H)-PYRIMIDINONE 5'-PHOSPHATE REDUCTASE"/>
    <property type="match status" value="1"/>
</dbReference>
<keyword evidence="10" id="KW-0479">Metal-binding</keyword>
<comment type="catalytic activity">
    <reaction evidence="15">
        <text>5-amino-6-(5-phospho-D-ribitylamino)uracil + NADP(+) = 5-amino-6-(5-phospho-D-ribosylamino)uracil + NADPH + H(+)</text>
        <dbReference type="Rhea" id="RHEA:17845"/>
        <dbReference type="ChEBI" id="CHEBI:15378"/>
        <dbReference type="ChEBI" id="CHEBI:57783"/>
        <dbReference type="ChEBI" id="CHEBI:58349"/>
        <dbReference type="ChEBI" id="CHEBI:58421"/>
        <dbReference type="ChEBI" id="CHEBI:58453"/>
        <dbReference type="EC" id="1.1.1.193"/>
    </reaction>
</comment>
<comment type="similarity">
    <text evidence="5">In the C-terminal section; belongs to the HTP reductase family.</text>
</comment>
<dbReference type="eggNOG" id="COG0117">
    <property type="taxonomic scope" value="Bacteria"/>
</dbReference>
<dbReference type="UniPathway" id="UPA00275">
    <property type="reaction ID" value="UER00401"/>
</dbReference>
<evidence type="ECO:0000313" key="20">
    <source>
        <dbReference type="Proteomes" id="UP000215332"/>
    </source>
</evidence>
<dbReference type="NCBIfam" id="TIGR00326">
    <property type="entry name" value="eubact_ribD"/>
    <property type="match status" value="1"/>
</dbReference>
<dbReference type="Pfam" id="PF00383">
    <property type="entry name" value="dCMP_cyt_deam_1"/>
    <property type="match status" value="1"/>
</dbReference>
<dbReference type="Gene3D" id="3.40.140.10">
    <property type="entry name" value="Cytidine Deaminase, domain 2"/>
    <property type="match status" value="1"/>
</dbReference>
<evidence type="ECO:0000256" key="13">
    <source>
        <dbReference type="ARBA" id="ARBA00023002"/>
    </source>
</evidence>
<evidence type="ECO:0000256" key="1">
    <source>
        <dbReference type="ARBA" id="ARBA00002151"/>
    </source>
</evidence>
<dbReference type="EC" id="3.5.4.26" evidence="6"/>
<evidence type="ECO:0000256" key="3">
    <source>
        <dbReference type="ARBA" id="ARBA00004910"/>
    </source>
</evidence>
<dbReference type="Pfam" id="PF01872">
    <property type="entry name" value="RibD_C"/>
    <property type="match status" value="1"/>
</dbReference>
<dbReference type="GO" id="GO:0008270">
    <property type="term" value="F:zinc ion binding"/>
    <property type="evidence" value="ECO:0007669"/>
    <property type="project" value="InterPro"/>
</dbReference>
<dbReference type="SUPFAM" id="SSF53597">
    <property type="entry name" value="Dihydrofolate reductase-like"/>
    <property type="match status" value="1"/>
</dbReference>
<accession>A0A239X045</accession>
<dbReference type="eggNOG" id="COG1985">
    <property type="taxonomic scope" value="Bacteria"/>
</dbReference>